<accession>A0A914E006</accession>
<evidence type="ECO:0000256" key="2">
    <source>
        <dbReference type="ARBA" id="ARBA00022737"/>
    </source>
</evidence>
<dbReference type="Gene3D" id="1.10.418.10">
    <property type="entry name" value="Calponin-like domain"/>
    <property type="match status" value="2"/>
</dbReference>
<dbReference type="GO" id="GO:0051015">
    <property type="term" value="F:actin filament binding"/>
    <property type="evidence" value="ECO:0007669"/>
    <property type="project" value="InterPro"/>
</dbReference>
<dbReference type="PANTHER" id="PTHR38537:SF8">
    <property type="entry name" value="FILAMIN-A"/>
    <property type="match status" value="1"/>
</dbReference>
<dbReference type="Gene3D" id="2.60.40.10">
    <property type="entry name" value="Immunoglobulins"/>
    <property type="match status" value="8"/>
</dbReference>
<feature type="domain" description="Calponin-homology (CH)" evidence="5">
    <location>
        <begin position="150"/>
        <end position="254"/>
    </location>
</feature>
<dbReference type="InterPro" id="IPR036872">
    <property type="entry name" value="CH_dom_sf"/>
</dbReference>
<protein>
    <submittedName>
        <fullName evidence="7">Calponin-homology (CH) domain-containing protein</fullName>
    </submittedName>
</protein>
<evidence type="ECO:0000313" key="7">
    <source>
        <dbReference type="WBParaSite" id="ACRNAN_scaffold4608.g7613.t1"/>
    </source>
</evidence>
<dbReference type="InterPro" id="IPR001298">
    <property type="entry name" value="Filamin/ABP280_rpt"/>
</dbReference>
<dbReference type="WBParaSite" id="ACRNAN_scaffold4608.g7613.t1">
    <property type="protein sequence ID" value="ACRNAN_scaffold4608.g7613.t1"/>
    <property type="gene ID" value="ACRNAN_scaffold4608.g7613"/>
</dbReference>
<proteinExistence type="inferred from homology"/>
<dbReference type="SUPFAM" id="SSF81296">
    <property type="entry name" value="E set domains"/>
    <property type="match status" value="8"/>
</dbReference>
<feature type="repeat" description="Filamin" evidence="4">
    <location>
        <begin position="266"/>
        <end position="347"/>
    </location>
</feature>
<dbReference type="SMART" id="SM00557">
    <property type="entry name" value="IG_FLMN"/>
    <property type="match status" value="7"/>
</dbReference>
<name>A0A914E006_9BILA</name>
<feature type="repeat" description="Filamin" evidence="4">
    <location>
        <begin position="926"/>
        <end position="1019"/>
    </location>
</feature>
<dbReference type="InterPro" id="IPR014756">
    <property type="entry name" value="Ig_E-set"/>
</dbReference>
<feature type="repeat" description="Filamin" evidence="4">
    <location>
        <begin position="721"/>
        <end position="816"/>
    </location>
</feature>
<dbReference type="InterPro" id="IPR044801">
    <property type="entry name" value="Filamin"/>
</dbReference>
<dbReference type="PROSITE" id="PS50021">
    <property type="entry name" value="CH"/>
    <property type="match status" value="2"/>
</dbReference>
<dbReference type="PANTHER" id="PTHR38537">
    <property type="entry name" value="JITTERBUG, ISOFORM N"/>
    <property type="match status" value="1"/>
</dbReference>
<evidence type="ECO:0000256" key="3">
    <source>
        <dbReference type="ARBA" id="ARBA00023203"/>
    </source>
</evidence>
<dbReference type="InterPro" id="IPR017868">
    <property type="entry name" value="Filamin/ABP280_repeat-like"/>
</dbReference>
<dbReference type="InterPro" id="IPR001715">
    <property type="entry name" value="CH_dom"/>
</dbReference>
<dbReference type="GO" id="GO:0030036">
    <property type="term" value="P:actin cytoskeleton organization"/>
    <property type="evidence" value="ECO:0007669"/>
    <property type="project" value="InterPro"/>
</dbReference>
<feature type="repeat" description="Filamin" evidence="4">
    <location>
        <begin position="815"/>
        <end position="906"/>
    </location>
</feature>
<dbReference type="Pfam" id="PF00630">
    <property type="entry name" value="Filamin"/>
    <property type="match status" value="6"/>
</dbReference>
<dbReference type="PROSITE" id="PS00019">
    <property type="entry name" value="ACTININ_1"/>
    <property type="match status" value="1"/>
</dbReference>
<dbReference type="PROSITE" id="PS50194">
    <property type="entry name" value="FILAMIN_REPEAT"/>
    <property type="match status" value="8"/>
</dbReference>
<evidence type="ECO:0000256" key="4">
    <source>
        <dbReference type="PROSITE-ProRule" id="PRU00087"/>
    </source>
</evidence>
<dbReference type="AlphaFoldDB" id="A0A914E006"/>
<comment type="similarity">
    <text evidence="1">Belongs to the filamin family.</text>
</comment>
<keyword evidence="2" id="KW-0677">Repeat</keyword>
<dbReference type="Proteomes" id="UP000887540">
    <property type="component" value="Unplaced"/>
</dbReference>
<feature type="repeat" description="Filamin" evidence="4">
    <location>
        <begin position="355"/>
        <end position="436"/>
    </location>
</feature>
<evidence type="ECO:0000259" key="5">
    <source>
        <dbReference type="PROSITE" id="PS50021"/>
    </source>
</evidence>
<dbReference type="InterPro" id="IPR001589">
    <property type="entry name" value="Actinin_actin-bd_CS"/>
</dbReference>
<dbReference type="SMART" id="SM00033">
    <property type="entry name" value="CH"/>
    <property type="match status" value="2"/>
</dbReference>
<feature type="repeat" description="Filamin" evidence="4">
    <location>
        <begin position="435"/>
        <end position="531"/>
    </location>
</feature>
<dbReference type="FunFam" id="1.10.418.10:FF:000006">
    <property type="entry name" value="Filamin-B isoform A"/>
    <property type="match status" value="1"/>
</dbReference>
<feature type="repeat" description="Filamin" evidence="4">
    <location>
        <begin position="626"/>
        <end position="720"/>
    </location>
</feature>
<evidence type="ECO:0000256" key="1">
    <source>
        <dbReference type="ARBA" id="ARBA00009238"/>
    </source>
</evidence>
<sequence>MSGIAHEQELQHQVLPELLPDAPWKKIQQNTFTRWVNKHLASANTHVYDLETDLSDGLQLIRLVEVLSGRLLGKYNKKVNFRSHKLENVTLALRFLEIEEHIKIINIDSSHIVDQNLKLILGLIWHLILHYSISKSIWEDLPAHFNDQEATPKQRLLAWIRSKLPNDVPVTNFTSDWNDAIAIGALVDALCPGLDLGWREWEPEDALENTKKAMGLAAEHLGVAELITPEELINPNVDEKSVMTYLSQFPMAKFRPANGRLSDLDERPIVGTKSTFKVHLAKETSSPYVIVMDPESKNLPVNLNKASNLIYEASYTPETSGKHQIALSVTDELTHDTHRLSPVYIEAHEGARLSGFSKSGVVGEETHFRVVNVSDHGPVEVAVIDSKGHELHVPTEFDRNTNSYKVAYVPASVGLHSVNVFHNKRHIAGSPFPFRALPHSADLKTWGRGLCADGIRVGDKVPIHIVSQSEPHKLPIDVTIKAPDGRALPYEESVQGNTKTFQYSPIFAGQHIIELKSHGAHVGRSPYHVNVSHKTKSRIRAFGPGLEGGVAKHPAIFYVETHGDTDQLGFSVEGPSEAPIKCQDNGDDSAIVEYTPEVSGEYTINVMSKGEHIKDSPFVVMIDPENPLLRPSLVRVEGLDQGLEATLFKPVKFQVDPSDAGHIVPKISVLNPDHELIPHRATLEGGVYHCEFTPNQVGKHNVGVAVSGVAVPGSPYPVHVHEPIDLSKLRIYGPGVENNVRCKQPTHFFIDAKQAGSGEVEVALADREGNAVDIDVLDNKDGSFTVKYTAPKPGAYQLNVVFAGKEIPKIEINVKPSVDLSGVRVEGLENAIVTVNTEKEVHVFTPNSDSTRIVIKSPSGQIVEAIIESTPTGLRVRFTPSEIGDYTIDVTYEDYPVESSPFLLHSVPNMDPTSCCSEAEYQVTASGPPQAEMVRVSGPGLGPMVNSSQSTHVLIDATLAGFGNIDVFVDGPTRTPIHCIDNHDGTCSMYYVPCLAGIYWIRVMFDGQHVPGSPFQVIARSAALADTSENSLPYISSTSDPLSPKLAKGDVLYERARDSFV</sequence>
<feature type="repeat" description="Filamin" evidence="4">
    <location>
        <begin position="531"/>
        <end position="622"/>
    </location>
</feature>
<dbReference type="SUPFAM" id="SSF47576">
    <property type="entry name" value="Calponin-homology domain, CH-domain"/>
    <property type="match status" value="1"/>
</dbReference>
<evidence type="ECO:0000313" key="6">
    <source>
        <dbReference type="Proteomes" id="UP000887540"/>
    </source>
</evidence>
<keyword evidence="3" id="KW-0009">Actin-binding</keyword>
<reference evidence="7" key="1">
    <citation type="submission" date="2022-11" db="UniProtKB">
        <authorList>
            <consortium name="WormBaseParasite"/>
        </authorList>
    </citation>
    <scope>IDENTIFICATION</scope>
</reference>
<dbReference type="FunFam" id="2.60.40.10:FF:000001">
    <property type="entry name" value="Filamin-C isoform b"/>
    <property type="match status" value="1"/>
</dbReference>
<keyword evidence="6" id="KW-1185">Reference proteome</keyword>
<dbReference type="Pfam" id="PF00307">
    <property type="entry name" value="CH"/>
    <property type="match status" value="2"/>
</dbReference>
<organism evidence="6 7">
    <name type="scientific">Acrobeloides nanus</name>
    <dbReference type="NCBI Taxonomy" id="290746"/>
    <lineage>
        <taxon>Eukaryota</taxon>
        <taxon>Metazoa</taxon>
        <taxon>Ecdysozoa</taxon>
        <taxon>Nematoda</taxon>
        <taxon>Chromadorea</taxon>
        <taxon>Rhabditida</taxon>
        <taxon>Tylenchina</taxon>
        <taxon>Cephalobomorpha</taxon>
        <taxon>Cephaloboidea</taxon>
        <taxon>Cephalobidae</taxon>
        <taxon>Acrobeloides</taxon>
    </lineage>
</organism>
<feature type="domain" description="Calponin-homology (CH)" evidence="5">
    <location>
        <begin position="26"/>
        <end position="132"/>
    </location>
</feature>
<dbReference type="InterPro" id="IPR013783">
    <property type="entry name" value="Ig-like_fold"/>
</dbReference>